<protein>
    <recommendedName>
        <fullName evidence="3">Hydrolase</fullName>
    </recommendedName>
</protein>
<accession>A0ABU0D4A9</accession>
<gene>
    <name evidence="1" type="ORF">J2S14_002056</name>
</gene>
<name>A0ABU0D4A9_9BACI</name>
<evidence type="ECO:0000313" key="2">
    <source>
        <dbReference type="Proteomes" id="UP001232343"/>
    </source>
</evidence>
<sequence length="220" mass="25451">MKKLLKDGGFMGSRIMHSIIGKKIADALSIEDKTSFLLGSIAPDAVFSHEEKNLSHFFIGEVQDYTRSVDYKGFLHKYSSHVGSKGDYLIGYCTHLIADDIWLRGFNLSWLKNRMDTDEGLYKLYHNDFRLLNGKLLEHYGITDELRKTFSHFPAILDLEEVKSKDVEKYVPFVLDDMDYDKKLLNEKLNVFTFNQIVGYIETSVDVGLLKISQYLINRF</sequence>
<evidence type="ECO:0008006" key="3">
    <source>
        <dbReference type="Google" id="ProtNLM"/>
    </source>
</evidence>
<dbReference type="Proteomes" id="UP001232343">
    <property type="component" value="Unassembled WGS sequence"/>
</dbReference>
<comment type="caution">
    <text evidence="1">The sequence shown here is derived from an EMBL/GenBank/DDBJ whole genome shotgun (WGS) entry which is preliminary data.</text>
</comment>
<proteinExistence type="predicted"/>
<keyword evidence="2" id="KW-1185">Reference proteome</keyword>
<evidence type="ECO:0000313" key="1">
    <source>
        <dbReference type="EMBL" id="MDQ0343242.1"/>
    </source>
</evidence>
<reference evidence="1 2" key="1">
    <citation type="submission" date="2023-07" db="EMBL/GenBank/DDBJ databases">
        <title>Genomic Encyclopedia of Type Strains, Phase IV (KMG-IV): sequencing the most valuable type-strain genomes for metagenomic binning, comparative biology and taxonomic classification.</title>
        <authorList>
            <person name="Goeker M."/>
        </authorList>
    </citation>
    <scope>NUCLEOTIDE SEQUENCE [LARGE SCALE GENOMIC DNA]</scope>
    <source>
        <strain evidence="1 2">DSM 27848</strain>
    </source>
</reference>
<dbReference type="EMBL" id="JAUSUO010000004">
    <property type="protein sequence ID" value="MDQ0343242.1"/>
    <property type="molecule type" value="Genomic_DNA"/>
</dbReference>
<organism evidence="1 2">
    <name type="scientific">Lederbergia wuyishanensis</name>
    <dbReference type="NCBI Taxonomy" id="1347903"/>
    <lineage>
        <taxon>Bacteria</taxon>
        <taxon>Bacillati</taxon>
        <taxon>Bacillota</taxon>
        <taxon>Bacilli</taxon>
        <taxon>Bacillales</taxon>
        <taxon>Bacillaceae</taxon>
        <taxon>Lederbergia</taxon>
    </lineage>
</organism>